<evidence type="ECO:0000256" key="6">
    <source>
        <dbReference type="PIRNR" id="PIRNR000185"/>
    </source>
</evidence>
<feature type="domain" description="Glutamate/phenylalanine/leucine/valine/L-tryptophan dehydrogenase C-terminal" evidence="11">
    <location>
        <begin position="217"/>
        <end position="459"/>
    </location>
</feature>
<dbReference type="SUPFAM" id="SSF53223">
    <property type="entry name" value="Aminoacid dehydrogenase-like, N-terminal domain"/>
    <property type="match status" value="1"/>
</dbReference>
<keyword evidence="4 6" id="KW-0560">Oxidoreductase</keyword>
<dbReference type="FunFam" id="3.40.50.10860:FF:000002">
    <property type="entry name" value="Glutamate dehydrogenase"/>
    <property type="match status" value="1"/>
</dbReference>
<dbReference type="SUPFAM" id="SSF51735">
    <property type="entry name" value="NAD(P)-binding Rossmann-fold domains"/>
    <property type="match status" value="1"/>
</dbReference>
<comment type="catalytic activity">
    <reaction evidence="5">
        <text>L-glutamate + NADP(+) + H2O = 2-oxoglutarate + NH4(+) + NADPH + H(+)</text>
        <dbReference type="Rhea" id="RHEA:11612"/>
        <dbReference type="ChEBI" id="CHEBI:15377"/>
        <dbReference type="ChEBI" id="CHEBI:15378"/>
        <dbReference type="ChEBI" id="CHEBI:16810"/>
        <dbReference type="ChEBI" id="CHEBI:28938"/>
        <dbReference type="ChEBI" id="CHEBI:29985"/>
        <dbReference type="ChEBI" id="CHEBI:57783"/>
        <dbReference type="ChEBI" id="CHEBI:58349"/>
        <dbReference type="EC" id="1.4.1.4"/>
    </reaction>
</comment>
<evidence type="ECO:0000313" key="13">
    <source>
        <dbReference type="Proteomes" id="UP000264589"/>
    </source>
</evidence>
<keyword evidence="8" id="KW-0547">Nucleotide-binding</keyword>
<evidence type="ECO:0000259" key="11">
    <source>
        <dbReference type="SMART" id="SM00839"/>
    </source>
</evidence>
<dbReference type="PANTHER" id="PTHR43571:SF1">
    <property type="entry name" value="NADP-SPECIFIC GLUTAMATE DEHYDROGENASE 1-RELATED"/>
    <property type="match status" value="1"/>
</dbReference>
<dbReference type="FunFam" id="1.10.285.10:FF:000001">
    <property type="entry name" value="Glutamate dehydrogenase"/>
    <property type="match status" value="1"/>
</dbReference>
<dbReference type="SMART" id="SM00839">
    <property type="entry name" value="ELFV_dehydrog"/>
    <property type="match status" value="1"/>
</dbReference>
<evidence type="ECO:0000256" key="1">
    <source>
        <dbReference type="ARBA" id="ARBA00003868"/>
    </source>
</evidence>
<dbReference type="InterPro" id="IPR050724">
    <property type="entry name" value="Glu_Leu_Phe_Val_DH"/>
</dbReference>
<feature type="site" description="Important for catalysis" evidence="9">
    <location>
        <position position="181"/>
    </location>
</feature>
<dbReference type="Pfam" id="PF02812">
    <property type="entry name" value="ELFV_dehydrog_N"/>
    <property type="match status" value="1"/>
</dbReference>
<dbReference type="GO" id="GO:0000166">
    <property type="term" value="F:nucleotide binding"/>
    <property type="evidence" value="ECO:0007669"/>
    <property type="project" value="UniProtKB-KW"/>
</dbReference>
<comment type="function">
    <text evidence="1">Catalyzes the reversible oxidative deamination of glutamate to alpha-ketoglutarate and ammonia.</text>
</comment>
<dbReference type="NCBIfam" id="NF006929">
    <property type="entry name" value="PRK09414.1"/>
    <property type="match status" value="1"/>
</dbReference>
<dbReference type="InterPro" id="IPR046346">
    <property type="entry name" value="Aminoacid_DH-like_N_sf"/>
</dbReference>
<feature type="binding site" evidence="8">
    <location>
        <position position="224"/>
    </location>
    <ligand>
        <name>NAD(+)</name>
        <dbReference type="ChEBI" id="CHEBI:57540"/>
    </ligand>
</feature>
<dbReference type="OrthoDB" id="9803297at2"/>
<dbReference type="PROSITE" id="PS00074">
    <property type="entry name" value="GLFV_DEHYDROGENASE"/>
    <property type="match status" value="1"/>
</dbReference>
<evidence type="ECO:0000256" key="10">
    <source>
        <dbReference type="RuleBase" id="RU004417"/>
    </source>
</evidence>
<evidence type="ECO:0000256" key="2">
    <source>
        <dbReference type="ARBA" id="ARBA00006382"/>
    </source>
</evidence>
<dbReference type="Pfam" id="PF00208">
    <property type="entry name" value="ELFV_dehydrog"/>
    <property type="match status" value="1"/>
</dbReference>
<evidence type="ECO:0000256" key="7">
    <source>
        <dbReference type="PIRSR" id="PIRSR000185-1"/>
    </source>
</evidence>
<dbReference type="FunFam" id="3.40.50.720:FF:000030">
    <property type="entry name" value="Glutamate dehydrogenase"/>
    <property type="match status" value="1"/>
</dbReference>
<feature type="binding site" evidence="8">
    <location>
        <position position="180"/>
    </location>
    <ligand>
        <name>substrate</name>
    </ligand>
</feature>
<dbReference type="Gene3D" id="1.10.285.10">
    <property type="entry name" value="Glutamate Dehydrogenase, chain A, domain 3"/>
    <property type="match status" value="2"/>
</dbReference>
<dbReference type="EMBL" id="QUQO01000001">
    <property type="protein sequence ID" value="RFB06424.1"/>
    <property type="molecule type" value="Genomic_DNA"/>
</dbReference>
<dbReference type="Gene3D" id="3.40.50.10860">
    <property type="entry name" value="Leucine Dehydrogenase, chain A, domain 1"/>
    <property type="match status" value="1"/>
</dbReference>
<comment type="similarity">
    <text evidence="2 6 10">Belongs to the Glu/Leu/Phe/Val dehydrogenases family.</text>
</comment>
<dbReference type="Proteomes" id="UP000264589">
    <property type="component" value="Unassembled WGS sequence"/>
</dbReference>
<dbReference type="InterPro" id="IPR006096">
    <property type="entry name" value="Glu/Leu/Phe/Val/Trp_DH_C"/>
</dbReference>
<dbReference type="GO" id="GO:0004354">
    <property type="term" value="F:glutamate dehydrogenase (NADP+) activity"/>
    <property type="evidence" value="ECO:0007669"/>
    <property type="project" value="UniProtKB-EC"/>
</dbReference>
<feature type="binding site" evidence="8">
    <location>
        <position position="105"/>
    </location>
    <ligand>
        <name>substrate</name>
    </ligand>
</feature>
<organism evidence="12 13">
    <name type="scientific">Parvularcula marina</name>
    <dbReference type="NCBI Taxonomy" id="2292771"/>
    <lineage>
        <taxon>Bacteria</taxon>
        <taxon>Pseudomonadati</taxon>
        <taxon>Pseudomonadota</taxon>
        <taxon>Alphaproteobacteria</taxon>
        <taxon>Parvularculales</taxon>
        <taxon>Parvularculaceae</taxon>
        <taxon>Parvularcula</taxon>
    </lineage>
</organism>
<reference evidence="12 13" key="1">
    <citation type="submission" date="2018-08" db="EMBL/GenBank/DDBJ databases">
        <title>Parvularcula sp. SM1705, isolated from surface water of the South Sea China.</title>
        <authorList>
            <person name="Sun L."/>
        </authorList>
    </citation>
    <scope>NUCLEOTIDE SEQUENCE [LARGE SCALE GENOMIC DNA]</scope>
    <source>
        <strain evidence="12 13">SM1705</strain>
    </source>
</reference>
<feature type="binding site" evidence="8">
    <location>
        <position position="126"/>
    </location>
    <ligand>
        <name>substrate</name>
    </ligand>
</feature>
<name>A0A371RLV9_9PROT</name>
<dbReference type="InterPro" id="IPR014362">
    <property type="entry name" value="Glu_DH"/>
</dbReference>
<dbReference type="GO" id="GO:0006537">
    <property type="term" value="P:glutamate biosynthetic process"/>
    <property type="evidence" value="ECO:0007669"/>
    <property type="project" value="TreeGrafter"/>
</dbReference>
<sequence length="461" mass="49725">MTTMPKVSLAGSSSRSAGDLKTFMAGVVARNPGEPEFHQAVQEVAESILPFVADNPQYRDTMILDRMTEPDRQISFRVLWQDRDGNVQMNRGYRVQFNGAIGPYKGGIRFHPSVTASVLKFLGFEQTFKNSLTGLPMGGGKGGSNFDPKGKTDAEIMRFCQSFITELYRHIGEDTDVPAGDIGVGAREVSYMFGQYRRITNKWTGVFTGKGLDFGGSLIRKEATGYGAVYFIQNMLVAAGDSMDGKAVCISGSGNVATYAAEKATQLGGTVLTLSDSRGTIYDPNGITPEKLEIVKQIKEVERAPIAVYADRVKGASFHEGSRPWGVACDVAIPCATQNELEAEDAKLLIKNGIKAVGEGANMPSTLEAVHMLQQAGVMFGPAKAVNAGGVGVSGLEQSQNSLRLSWSAEEVEDKLRNIMASIHEQCMMYGQDGQYVNYVKGANIAGFRKVADAMLAQGYI</sequence>
<dbReference type="InterPro" id="IPR036291">
    <property type="entry name" value="NAD(P)-bd_dom_sf"/>
</dbReference>
<evidence type="ECO:0000256" key="9">
    <source>
        <dbReference type="PIRSR" id="PIRSR000185-3"/>
    </source>
</evidence>
<dbReference type="Gene3D" id="3.40.50.720">
    <property type="entry name" value="NAD(P)-binding Rossmann-like Domain"/>
    <property type="match status" value="1"/>
</dbReference>
<feature type="binding site" evidence="8">
    <location>
        <position position="394"/>
    </location>
    <ligand>
        <name>substrate</name>
    </ligand>
</feature>
<dbReference type="FunCoup" id="A0A371RLV9">
    <property type="interactions" value="447"/>
</dbReference>
<evidence type="ECO:0000256" key="3">
    <source>
        <dbReference type="ARBA" id="ARBA00011643"/>
    </source>
</evidence>
<dbReference type="PRINTS" id="PR00082">
    <property type="entry name" value="GLFDHDRGNASE"/>
</dbReference>
<dbReference type="InParanoid" id="A0A371RLV9"/>
<accession>A0A371RLV9</accession>
<evidence type="ECO:0000256" key="8">
    <source>
        <dbReference type="PIRSR" id="PIRSR000185-2"/>
    </source>
</evidence>
<dbReference type="InterPro" id="IPR033922">
    <property type="entry name" value="NAD_bind_Glu_DH"/>
</dbReference>
<dbReference type="CDD" id="cd05313">
    <property type="entry name" value="NAD_bind_2_Glu_DH"/>
    <property type="match status" value="1"/>
</dbReference>
<keyword evidence="8" id="KW-0520">NAD</keyword>
<comment type="subunit">
    <text evidence="3">Homohexamer.</text>
</comment>
<dbReference type="PANTHER" id="PTHR43571">
    <property type="entry name" value="NADP-SPECIFIC GLUTAMATE DEHYDROGENASE 1-RELATED"/>
    <property type="match status" value="1"/>
</dbReference>
<keyword evidence="13" id="KW-1185">Reference proteome</keyword>
<feature type="binding site" evidence="8">
    <location>
        <position position="255"/>
    </location>
    <ligand>
        <name>NAD(+)</name>
        <dbReference type="ChEBI" id="CHEBI:57540"/>
    </ligand>
</feature>
<dbReference type="InterPro" id="IPR033524">
    <property type="entry name" value="Glu/Leu/Phe/Val_DH_AS"/>
</dbReference>
<gene>
    <name evidence="12" type="ORF">DX908_10085</name>
</gene>
<protein>
    <recommendedName>
        <fullName evidence="6">Glutamate dehydrogenase</fullName>
    </recommendedName>
</protein>
<proteinExistence type="inferred from homology"/>
<evidence type="ECO:0000313" key="12">
    <source>
        <dbReference type="EMBL" id="RFB06424.1"/>
    </source>
</evidence>
<evidence type="ECO:0000256" key="5">
    <source>
        <dbReference type="ARBA" id="ARBA00048584"/>
    </source>
</evidence>
<comment type="caution">
    <text evidence="12">The sequence shown here is derived from an EMBL/GenBank/DDBJ whole genome shotgun (WGS) entry which is preliminary data.</text>
</comment>
<dbReference type="InterPro" id="IPR006097">
    <property type="entry name" value="Glu/Leu/Phe/Val/Trp_DH_dimer"/>
</dbReference>
<feature type="binding site" evidence="8">
    <location>
        <position position="129"/>
    </location>
    <ligand>
        <name>substrate</name>
    </ligand>
</feature>
<dbReference type="GO" id="GO:0005829">
    <property type="term" value="C:cytosol"/>
    <property type="evidence" value="ECO:0007669"/>
    <property type="project" value="TreeGrafter"/>
</dbReference>
<feature type="active site" description="Proton donor" evidence="7">
    <location>
        <position position="141"/>
    </location>
</feature>
<dbReference type="PIRSF" id="PIRSF000185">
    <property type="entry name" value="Glu_DH"/>
    <property type="match status" value="1"/>
</dbReference>
<dbReference type="AlphaFoldDB" id="A0A371RLV9"/>
<dbReference type="InterPro" id="IPR006095">
    <property type="entry name" value="Glu/Leu/Phe/Val/Trp_DH"/>
</dbReference>
<evidence type="ECO:0000256" key="4">
    <source>
        <dbReference type="ARBA" id="ARBA00023002"/>
    </source>
</evidence>